<gene>
    <name evidence="1" type="ORF">ABJ99_0033</name>
</gene>
<proteinExistence type="predicted"/>
<protein>
    <submittedName>
        <fullName evidence="1">Uncharacterized protein</fullName>
    </submittedName>
</protein>
<dbReference type="PATRIC" id="fig|81035.3.peg.42"/>
<reference evidence="1 2" key="2">
    <citation type="submission" date="2015-10" db="EMBL/GenBank/DDBJ databases">
        <title>Comparative genomics and high-throughput reverse genetic screens identify a new phytobacterial MAMP and an Arabidopsis receptor required for immune elicitation.</title>
        <authorList>
            <person name="Mott G.A."/>
            <person name="Thakur S."/>
            <person name="Wang P.W."/>
            <person name="Desveaux D."/>
            <person name="Guttman D.S."/>
        </authorList>
    </citation>
    <scope>NUCLEOTIDE SEQUENCE [LARGE SCALE GENOMIC DNA]</scope>
    <source>
        <strain evidence="1 2">0788_9</strain>
    </source>
</reference>
<accession>A0A0N0XAT1</accession>
<dbReference type="EMBL" id="LGLN01000066">
    <property type="protein sequence ID" value="KPC27964.1"/>
    <property type="molecule type" value="Genomic_DNA"/>
</dbReference>
<name>A0A0N0XAT1_PSESX</name>
<evidence type="ECO:0000313" key="1">
    <source>
        <dbReference type="EMBL" id="KPC27964.1"/>
    </source>
</evidence>
<comment type="caution">
    <text evidence="1">The sequence shown here is derived from an EMBL/GenBank/DDBJ whole genome shotgun (WGS) entry which is preliminary data.</text>
</comment>
<sequence length="79" mass="8437">MARKEYNGFEVVSAVVPLEQKGYSAAVAVKALAAGGAPRFHAILPGQTFKTAHDADLAAVQELERLIDVDPEGEPVWAF</sequence>
<dbReference type="AlphaFoldDB" id="A0A0N0XAT1"/>
<organism evidence="1 2">
    <name type="scientific">Pseudomonas syringae pv. cilantro</name>
    <dbReference type="NCBI Taxonomy" id="81035"/>
    <lineage>
        <taxon>Bacteria</taxon>
        <taxon>Pseudomonadati</taxon>
        <taxon>Pseudomonadota</taxon>
        <taxon>Gammaproteobacteria</taxon>
        <taxon>Pseudomonadales</taxon>
        <taxon>Pseudomonadaceae</taxon>
        <taxon>Pseudomonas</taxon>
        <taxon>Pseudomonas syringae</taxon>
    </lineage>
</organism>
<reference evidence="1 2" key="1">
    <citation type="submission" date="2015-07" db="EMBL/GenBank/DDBJ databases">
        <authorList>
            <person name="Noorani M."/>
        </authorList>
    </citation>
    <scope>NUCLEOTIDE SEQUENCE [LARGE SCALE GENOMIC DNA]</scope>
    <source>
        <strain evidence="1 2">0788_9</strain>
    </source>
</reference>
<dbReference type="RefSeq" id="WP_054086807.1">
    <property type="nucleotide sequence ID" value="NZ_LGLN01000066.1"/>
</dbReference>
<dbReference type="Proteomes" id="UP000037891">
    <property type="component" value="Unassembled WGS sequence"/>
</dbReference>
<evidence type="ECO:0000313" key="2">
    <source>
        <dbReference type="Proteomes" id="UP000037891"/>
    </source>
</evidence>